<evidence type="ECO:0000313" key="2">
    <source>
        <dbReference type="EMBL" id="CZR52924.1"/>
    </source>
</evidence>
<organism evidence="2 3">
    <name type="scientific">Phialocephala subalpina</name>
    <dbReference type="NCBI Taxonomy" id="576137"/>
    <lineage>
        <taxon>Eukaryota</taxon>
        <taxon>Fungi</taxon>
        <taxon>Dikarya</taxon>
        <taxon>Ascomycota</taxon>
        <taxon>Pezizomycotina</taxon>
        <taxon>Leotiomycetes</taxon>
        <taxon>Helotiales</taxon>
        <taxon>Mollisiaceae</taxon>
        <taxon>Phialocephala</taxon>
        <taxon>Phialocephala fortinii species complex</taxon>
    </lineage>
</organism>
<keyword evidence="3" id="KW-1185">Reference proteome</keyword>
<proteinExistence type="predicted"/>
<reference evidence="2 3" key="1">
    <citation type="submission" date="2016-03" db="EMBL/GenBank/DDBJ databases">
        <authorList>
            <person name="Ploux O."/>
        </authorList>
    </citation>
    <scope>NUCLEOTIDE SEQUENCE [LARGE SCALE GENOMIC DNA]</scope>
    <source>
        <strain evidence="2 3">UAMH 11012</strain>
    </source>
</reference>
<evidence type="ECO:0000313" key="3">
    <source>
        <dbReference type="Proteomes" id="UP000184330"/>
    </source>
</evidence>
<accession>A0A1L7WJG2</accession>
<sequence>MVRHPVISIDVRPDQDALELPKAGGINHDPTVDAYLHWLSVAHVAAVETPVFRARHGFLLLAKVASDTSRLVCSGASGIDQGIRLEEGPEQVLLVLVDEEKAMHLGAEDSGHMVLETAEDKAKESGADEAATSRSDGEVEKKKEREVAGSTE</sequence>
<dbReference type="Proteomes" id="UP000184330">
    <property type="component" value="Unassembled WGS sequence"/>
</dbReference>
<dbReference type="AlphaFoldDB" id="A0A1L7WJG2"/>
<evidence type="ECO:0000256" key="1">
    <source>
        <dbReference type="SAM" id="MobiDB-lite"/>
    </source>
</evidence>
<dbReference type="EMBL" id="FJOG01000003">
    <property type="protein sequence ID" value="CZR52924.1"/>
    <property type="molecule type" value="Genomic_DNA"/>
</dbReference>
<feature type="compositionally biased region" description="Basic and acidic residues" evidence="1">
    <location>
        <begin position="135"/>
        <end position="152"/>
    </location>
</feature>
<gene>
    <name evidence="2" type="ORF">PAC_02801</name>
</gene>
<feature type="region of interest" description="Disordered" evidence="1">
    <location>
        <begin position="107"/>
        <end position="152"/>
    </location>
</feature>
<name>A0A1L7WJG2_9HELO</name>
<protein>
    <submittedName>
        <fullName evidence="2">Uncharacterized protein</fullName>
    </submittedName>
</protein>